<evidence type="ECO:0000259" key="1">
    <source>
        <dbReference type="Pfam" id="PF13340"/>
    </source>
</evidence>
<keyword evidence="3" id="KW-1185">Reference proteome</keyword>
<dbReference type="Pfam" id="PF13340">
    <property type="entry name" value="DUF4096"/>
    <property type="match status" value="1"/>
</dbReference>
<feature type="domain" description="Insertion element IS402-like" evidence="1">
    <location>
        <begin position="9"/>
        <end position="56"/>
    </location>
</feature>
<evidence type="ECO:0000313" key="2">
    <source>
        <dbReference type="EMBL" id="TGE12594.1"/>
    </source>
</evidence>
<feature type="non-terminal residue" evidence="2">
    <location>
        <position position="56"/>
    </location>
</feature>
<dbReference type="Proteomes" id="UP000297739">
    <property type="component" value="Unassembled WGS sequence"/>
</dbReference>
<dbReference type="EMBL" id="SRLD01000066">
    <property type="protein sequence ID" value="TGE12594.1"/>
    <property type="molecule type" value="Genomic_DNA"/>
</dbReference>
<dbReference type="InterPro" id="IPR025161">
    <property type="entry name" value="IS402-like_dom"/>
</dbReference>
<evidence type="ECO:0000313" key="3">
    <source>
        <dbReference type="Proteomes" id="UP000297739"/>
    </source>
</evidence>
<dbReference type="AlphaFoldDB" id="A0A4Z0PEI9"/>
<name>A0A4Z0PEI9_9BACT</name>
<reference evidence="2 3" key="1">
    <citation type="submission" date="2019-04" db="EMBL/GenBank/DDBJ databases">
        <authorList>
            <person name="Feng G."/>
            <person name="Zhang J."/>
            <person name="Zhu H."/>
        </authorList>
    </citation>
    <scope>NUCLEOTIDE SEQUENCE [LARGE SCALE GENOMIC DNA]</scope>
    <source>
        <strain evidence="2 3">JCM 17223</strain>
    </source>
</reference>
<dbReference type="OrthoDB" id="966067at2"/>
<accession>A0A4Z0PEI9</accession>
<organism evidence="2 3">
    <name type="scientific">Hymenobacter elongatus</name>
    <dbReference type="NCBI Taxonomy" id="877208"/>
    <lineage>
        <taxon>Bacteria</taxon>
        <taxon>Pseudomonadati</taxon>
        <taxon>Bacteroidota</taxon>
        <taxon>Cytophagia</taxon>
        <taxon>Cytophagales</taxon>
        <taxon>Hymenobacteraceae</taxon>
        <taxon>Hymenobacter</taxon>
    </lineage>
</organism>
<proteinExistence type="predicted"/>
<comment type="caution">
    <text evidence="2">The sequence shown here is derived from an EMBL/GenBank/DDBJ whole genome shotgun (WGS) entry which is preliminary data.</text>
</comment>
<protein>
    <submittedName>
        <fullName evidence="2">Transposase</fullName>
    </submittedName>
</protein>
<sequence>MATTQEFIISDALLERLRPLLPVHTPKAHPLGCHRPRVPDRDALNAIFFVLRTGCQ</sequence>
<dbReference type="RefSeq" id="WP_135499604.1">
    <property type="nucleotide sequence ID" value="NZ_SRLD01000066.1"/>
</dbReference>
<gene>
    <name evidence="2" type="ORF">E5J99_20110</name>
</gene>